<accession>M2PK40</accession>
<feature type="compositionally biased region" description="Polar residues" evidence="1">
    <location>
        <begin position="207"/>
        <end position="220"/>
    </location>
</feature>
<proteinExistence type="predicted"/>
<protein>
    <submittedName>
        <fullName evidence="2">Uncharacterized protein</fullName>
    </submittedName>
</protein>
<feature type="region of interest" description="Disordered" evidence="1">
    <location>
        <begin position="1"/>
        <end position="95"/>
    </location>
</feature>
<name>M2PK40_CERS8</name>
<dbReference type="EMBL" id="KB445798">
    <property type="protein sequence ID" value="EMD36639.1"/>
    <property type="molecule type" value="Genomic_DNA"/>
</dbReference>
<feature type="region of interest" description="Disordered" evidence="1">
    <location>
        <begin position="187"/>
        <end position="265"/>
    </location>
</feature>
<reference evidence="2 3" key="1">
    <citation type="journal article" date="2012" name="Proc. Natl. Acad. Sci. U.S.A.">
        <title>Comparative genomics of Ceriporiopsis subvermispora and Phanerochaete chrysosporium provide insight into selective ligninolysis.</title>
        <authorList>
            <person name="Fernandez-Fueyo E."/>
            <person name="Ruiz-Duenas F.J."/>
            <person name="Ferreira P."/>
            <person name="Floudas D."/>
            <person name="Hibbett D.S."/>
            <person name="Canessa P."/>
            <person name="Larrondo L.F."/>
            <person name="James T.Y."/>
            <person name="Seelenfreund D."/>
            <person name="Lobos S."/>
            <person name="Polanco R."/>
            <person name="Tello M."/>
            <person name="Honda Y."/>
            <person name="Watanabe T."/>
            <person name="Watanabe T."/>
            <person name="Ryu J.S."/>
            <person name="Kubicek C.P."/>
            <person name="Schmoll M."/>
            <person name="Gaskell J."/>
            <person name="Hammel K.E."/>
            <person name="St John F.J."/>
            <person name="Vanden Wymelenberg A."/>
            <person name="Sabat G."/>
            <person name="Splinter BonDurant S."/>
            <person name="Syed K."/>
            <person name="Yadav J.S."/>
            <person name="Doddapaneni H."/>
            <person name="Subramanian V."/>
            <person name="Lavin J.L."/>
            <person name="Oguiza J.A."/>
            <person name="Perez G."/>
            <person name="Pisabarro A.G."/>
            <person name="Ramirez L."/>
            <person name="Santoyo F."/>
            <person name="Master E."/>
            <person name="Coutinho P.M."/>
            <person name="Henrissat B."/>
            <person name="Lombard V."/>
            <person name="Magnuson J.K."/>
            <person name="Kuees U."/>
            <person name="Hori C."/>
            <person name="Igarashi K."/>
            <person name="Samejima M."/>
            <person name="Held B.W."/>
            <person name="Barry K.W."/>
            <person name="LaButti K.M."/>
            <person name="Lapidus A."/>
            <person name="Lindquist E.A."/>
            <person name="Lucas S.M."/>
            <person name="Riley R."/>
            <person name="Salamov A.A."/>
            <person name="Hoffmeister D."/>
            <person name="Schwenk D."/>
            <person name="Hadar Y."/>
            <person name="Yarden O."/>
            <person name="de Vries R.P."/>
            <person name="Wiebenga A."/>
            <person name="Stenlid J."/>
            <person name="Eastwood D."/>
            <person name="Grigoriev I.V."/>
            <person name="Berka R.M."/>
            <person name="Blanchette R.A."/>
            <person name="Kersten P."/>
            <person name="Martinez A.T."/>
            <person name="Vicuna R."/>
            <person name="Cullen D."/>
        </authorList>
    </citation>
    <scope>NUCLEOTIDE SEQUENCE [LARGE SCALE GENOMIC DNA]</scope>
    <source>
        <strain evidence="2 3">B</strain>
    </source>
</reference>
<feature type="non-terminal residue" evidence="2">
    <location>
        <position position="1"/>
    </location>
</feature>
<feature type="compositionally biased region" description="Basic and acidic residues" evidence="1">
    <location>
        <begin position="82"/>
        <end position="94"/>
    </location>
</feature>
<feature type="compositionally biased region" description="Low complexity" evidence="1">
    <location>
        <begin position="188"/>
        <end position="206"/>
    </location>
</feature>
<organism evidence="2 3">
    <name type="scientific">Ceriporiopsis subvermispora (strain B)</name>
    <name type="common">White-rot fungus</name>
    <name type="synonym">Gelatoporia subvermispora</name>
    <dbReference type="NCBI Taxonomy" id="914234"/>
    <lineage>
        <taxon>Eukaryota</taxon>
        <taxon>Fungi</taxon>
        <taxon>Dikarya</taxon>
        <taxon>Basidiomycota</taxon>
        <taxon>Agaricomycotina</taxon>
        <taxon>Agaricomycetes</taxon>
        <taxon>Polyporales</taxon>
        <taxon>Gelatoporiaceae</taxon>
        <taxon>Gelatoporia</taxon>
    </lineage>
</organism>
<dbReference type="HOGENOM" id="CLU_055149_0_0_1"/>
<dbReference type="AlphaFoldDB" id="M2PK40"/>
<keyword evidence="3" id="KW-1185">Reference proteome</keyword>
<dbReference type="STRING" id="914234.M2PK40"/>
<evidence type="ECO:0000256" key="1">
    <source>
        <dbReference type="SAM" id="MobiDB-lite"/>
    </source>
</evidence>
<dbReference type="OrthoDB" id="2563900at2759"/>
<feature type="region of interest" description="Disordered" evidence="1">
    <location>
        <begin position="132"/>
        <end position="156"/>
    </location>
</feature>
<evidence type="ECO:0000313" key="2">
    <source>
        <dbReference type="EMBL" id="EMD36639.1"/>
    </source>
</evidence>
<gene>
    <name evidence="2" type="ORF">CERSUDRAFT_106439</name>
</gene>
<feature type="region of interest" description="Disordered" evidence="1">
    <location>
        <begin position="161"/>
        <end position="180"/>
    </location>
</feature>
<feature type="compositionally biased region" description="Low complexity" evidence="1">
    <location>
        <begin position="50"/>
        <end position="63"/>
    </location>
</feature>
<evidence type="ECO:0000313" key="3">
    <source>
        <dbReference type="Proteomes" id="UP000016930"/>
    </source>
</evidence>
<feature type="compositionally biased region" description="Low complexity" evidence="1">
    <location>
        <begin position="139"/>
        <end position="151"/>
    </location>
</feature>
<sequence length="410" mass="42522">MGSPPTSSPPTDLRHITSSTNLTPSRERKVSNRNSQHIRTHRLGSRSPASIPSSPTSVHSSSSAIFERDVEPLTPSPAAPHADPHRIPRGKLTEPLEQAIPSVLDSAAEALAGPDDDDLDAISIVAAVPRDGYQSGVTSPISRLSSRSPSPTAADNRRSLLFSTNPLSGSPPSRPTLQTSIVPPLAMSAPAQGPQAATTTPTPTSAYFSVNSDAGSEASSPTTATHTEHPLHTLTPPPAPIQPALSQSQTQTTITLPSHPPSPAHAPKRLSFLSYIDILSSTPSAALPLSSLTSASEPPPHLPSVLGVPQHAAAGSASGSVHLVANAAALPLEREAGQGILDDGGGEWEREGLGRGLEERLEALNSLPVTLPGRAHAPSRPLPNSVRSPLSMPISELPLLSFYCAHIVCS</sequence>
<dbReference type="Proteomes" id="UP000016930">
    <property type="component" value="Unassembled WGS sequence"/>
</dbReference>